<protein>
    <submittedName>
        <fullName evidence="2">Uncharacterized protein</fullName>
    </submittedName>
</protein>
<feature type="region of interest" description="Disordered" evidence="1">
    <location>
        <begin position="229"/>
        <end position="256"/>
    </location>
</feature>
<name>A0A4P2Q967_SORCE</name>
<sequence>MPRARAPAPPLGLALRYAVGVAVPSSPASDFCAACGFPLRGPRCEACGVDRASALSRRPPAADADWDASAIEAFRARDPVRFVAHCASAEAGTSLQATTLLDGVGWIVPLGAVTLFVALDAASERVSIDVPVARVAERHRVPLLRTALELSGGAEPFRLCLRDDLLLLRRVGRVAAFTPEALRRALREGGEAAARLGATMAAWFDARPPFSEEQRASLTWASAGRARPLKSFTFPPSPGRAQGAPSVRAPAPPSPVSAVRTPVEPLAGDLAAWAAPPLPRLPESVARPIRDDDAIPDILSPSLASAPAHGSAGGGAGSSVGAPARNGGAPAKAGILPPAHEGGAAPKAPGGMVGPGHEGGAARAAPQASAPATSAAGEHAPAVDTPSQISDRRSARTVPFRRSTSSIMAAPTPPSPPTPLSVRPPALPEVEIDPPSRQSLPSRPESTNTAADRFCQLLRDAQLLGTALSFQERPGVMVLLVRCTVFRAILDYGDAMPDAVAHLYRCTAAASRELAQPEGGARRGSAASVAEPAFLAMERLVAARGQVPEEKPLHVDPLTTAALAREHLGRYLREIERAPADPMLRHFLAIGALSELLVRTKLPAKTEQRLRDIVSYAQRDGAKPGTIDLLMTALTRIVAQ</sequence>
<proteinExistence type="predicted"/>
<feature type="compositionally biased region" description="Polar residues" evidence="1">
    <location>
        <begin position="436"/>
        <end position="448"/>
    </location>
</feature>
<dbReference type="Proteomes" id="UP000295781">
    <property type="component" value="Chromosome"/>
</dbReference>
<evidence type="ECO:0000256" key="1">
    <source>
        <dbReference type="SAM" id="MobiDB-lite"/>
    </source>
</evidence>
<dbReference type="AlphaFoldDB" id="A0A4P2Q967"/>
<feature type="compositionally biased region" description="Low complexity" evidence="1">
    <location>
        <begin position="296"/>
        <end position="310"/>
    </location>
</feature>
<organism evidence="2 3">
    <name type="scientific">Sorangium cellulosum</name>
    <name type="common">Polyangium cellulosum</name>
    <dbReference type="NCBI Taxonomy" id="56"/>
    <lineage>
        <taxon>Bacteria</taxon>
        <taxon>Pseudomonadati</taxon>
        <taxon>Myxococcota</taxon>
        <taxon>Polyangia</taxon>
        <taxon>Polyangiales</taxon>
        <taxon>Polyangiaceae</taxon>
        <taxon>Sorangium</taxon>
    </lineage>
</organism>
<gene>
    <name evidence="2" type="ORF">SOCEGT47_067250</name>
</gene>
<accession>A0A4P2Q967</accession>
<feature type="region of interest" description="Disordered" evidence="1">
    <location>
        <begin position="296"/>
        <end position="448"/>
    </location>
</feature>
<dbReference type="EMBL" id="CP012670">
    <property type="protein sequence ID" value="AUX26164.1"/>
    <property type="molecule type" value="Genomic_DNA"/>
</dbReference>
<feature type="compositionally biased region" description="Low complexity" evidence="1">
    <location>
        <begin position="361"/>
        <end position="382"/>
    </location>
</feature>
<evidence type="ECO:0000313" key="2">
    <source>
        <dbReference type="EMBL" id="AUX26164.1"/>
    </source>
</evidence>
<reference evidence="2 3" key="1">
    <citation type="submission" date="2015-09" db="EMBL/GenBank/DDBJ databases">
        <title>Sorangium comparison.</title>
        <authorList>
            <person name="Zaburannyi N."/>
            <person name="Bunk B."/>
            <person name="Overmann J."/>
            <person name="Mueller R."/>
        </authorList>
    </citation>
    <scope>NUCLEOTIDE SEQUENCE [LARGE SCALE GENOMIC DNA]</scope>
    <source>
        <strain evidence="2 3">So ceGT47</strain>
    </source>
</reference>
<evidence type="ECO:0000313" key="3">
    <source>
        <dbReference type="Proteomes" id="UP000295781"/>
    </source>
</evidence>